<dbReference type="HOGENOM" id="CLU_084816_0_0_1"/>
<keyword evidence="6 11" id="KW-0812">Transmembrane</keyword>
<feature type="transmembrane region" description="Helical" evidence="11">
    <location>
        <begin position="128"/>
        <end position="145"/>
    </location>
</feature>
<feature type="compositionally biased region" description="Low complexity" evidence="10">
    <location>
        <begin position="18"/>
        <end position="34"/>
    </location>
</feature>
<dbReference type="PANTHER" id="PTHR43066:SF1">
    <property type="entry name" value="RHOMBOID PROTEIN 2"/>
    <property type="match status" value="1"/>
</dbReference>
<evidence type="ECO:0000256" key="5">
    <source>
        <dbReference type="ARBA" id="ARBA00022670"/>
    </source>
</evidence>
<keyword evidence="14" id="KW-1185">Reference proteome</keyword>
<dbReference type="RefSeq" id="XP_040616990.1">
    <property type="nucleotide sequence ID" value="XM_040765814.1"/>
</dbReference>
<evidence type="ECO:0000256" key="2">
    <source>
        <dbReference type="ARBA" id="ARBA00004141"/>
    </source>
</evidence>
<gene>
    <name evidence="13" type="ORF">SPBR_07560</name>
</gene>
<dbReference type="SUPFAM" id="SSF144091">
    <property type="entry name" value="Rhomboid-like"/>
    <property type="match status" value="1"/>
</dbReference>
<evidence type="ECO:0000256" key="9">
    <source>
        <dbReference type="ARBA" id="ARBA00023136"/>
    </source>
</evidence>
<keyword evidence="5" id="KW-0645">Protease</keyword>
<feature type="domain" description="Peptidase S54 rhomboid" evidence="12">
    <location>
        <begin position="89"/>
        <end position="229"/>
    </location>
</feature>
<dbReference type="OrthoDB" id="10257275at2759"/>
<dbReference type="Gene3D" id="1.20.1540.10">
    <property type="entry name" value="Rhomboid-like"/>
    <property type="match status" value="1"/>
</dbReference>
<organism evidence="13 14">
    <name type="scientific">Sporothrix brasiliensis 5110</name>
    <dbReference type="NCBI Taxonomy" id="1398154"/>
    <lineage>
        <taxon>Eukaryota</taxon>
        <taxon>Fungi</taxon>
        <taxon>Dikarya</taxon>
        <taxon>Ascomycota</taxon>
        <taxon>Pezizomycotina</taxon>
        <taxon>Sordariomycetes</taxon>
        <taxon>Sordariomycetidae</taxon>
        <taxon>Ophiostomatales</taxon>
        <taxon>Ophiostomataceae</taxon>
        <taxon>Sporothrix</taxon>
    </lineage>
</organism>
<feature type="transmembrane region" description="Helical" evidence="11">
    <location>
        <begin position="212"/>
        <end position="232"/>
    </location>
</feature>
<name>A0A0C2IPW3_9PEZI</name>
<comment type="similarity">
    <text evidence="3">Belongs to the peptidase S54 family.</text>
</comment>
<evidence type="ECO:0000256" key="3">
    <source>
        <dbReference type="ARBA" id="ARBA00009045"/>
    </source>
</evidence>
<dbReference type="Pfam" id="PF01694">
    <property type="entry name" value="Rhomboid"/>
    <property type="match status" value="1"/>
</dbReference>
<evidence type="ECO:0000313" key="13">
    <source>
        <dbReference type="EMBL" id="KIH88980.1"/>
    </source>
</evidence>
<reference evidence="13 14" key="1">
    <citation type="journal article" date="2014" name="BMC Genomics">
        <title>Comparative genomics of the major fungal agents of human and animal Sporotrichosis: Sporothrix schenckii and Sporothrix brasiliensis.</title>
        <authorList>
            <person name="Teixeira M.M."/>
            <person name="de Almeida L.G."/>
            <person name="Kubitschek-Barreira P."/>
            <person name="Alves F.L."/>
            <person name="Kioshima E.S."/>
            <person name="Abadio A.K."/>
            <person name="Fernandes L."/>
            <person name="Derengowski L.S."/>
            <person name="Ferreira K.S."/>
            <person name="Souza R.C."/>
            <person name="Ruiz J.C."/>
            <person name="de Andrade N.C."/>
            <person name="Paes H.C."/>
            <person name="Nicola A.M."/>
            <person name="Albuquerque P."/>
            <person name="Gerber A.L."/>
            <person name="Martins V.P."/>
            <person name="Peconick L.D."/>
            <person name="Neto A.V."/>
            <person name="Chaucanez C.B."/>
            <person name="Silva P.A."/>
            <person name="Cunha O.L."/>
            <person name="de Oliveira F.F."/>
            <person name="dos Santos T.C."/>
            <person name="Barros A.L."/>
            <person name="Soares M.A."/>
            <person name="de Oliveira L.M."/>
            <person name="Marini M.M."/>
            <person name="Villalobos-Duno H."/>
            <person name="Cunha M.M."/>
            <person name="de Hoog S."/>
            <person name="da Silveira J.F."/>
            <person name="Henrissat B."/>
            <person name="Nino-Vega G.A."/>
            <person name="Cisalpino P.S."/>
            <person name="Mora-Montes H.M."/>
            <person name="Almeida S.R."/>
            <person name="Stajich J.E."/>
            <person name="Lopes-Bezerra L.M."/>
            <person name="Vasconcelos A.T."/>
            <person name="Felipe M.S."/>
        </authorList>
    </citation>
    <scope>NUCLEOTIDE SEQUENCE [LARGE SCALE GENOMIC DNA]</scope>
    <source>
        <strain evidence="13 14">5110</strain>
    </source>
</reference>
<evidence type="ECO:0000256" key="1">
    <source>
        <dbReference type="ARBA" id="ARBA00000156"/>
    </source>
</evidence>
<feature type="transmembrane region" description="Helical" evidence="11">
    <location>
        <begin position="97"/>
        <end position="116"/>
    </location>
</feature>
<evidence type="ECO:0000256" key="11">
    <source>
        <dbReference type="SAM" id="Phobius"/>
    </source>
</evidence>
<feature type="region of interest" description="Disordered" evidence="10">
    <location>
        <begin position="1"/>
        <end position="36"/>
    </location>
</feature>
<feature type="transmembrane region" description="Helical" evidence="11">
    <location>
        <begin position="151"/>
        <end position="170"/>
    </location>
</feature>
<dbReference type="EMBL" id="AWTV01000009">
    <property type="protein sequence ID" value="KIH88980.1"/>
    <property type="molecule type" value="Genomic_DNA"/>
</dbReference>
<accession>A0A0C2IPW3</accession>
<dbReference type="EC" id="3.4.21.105" evidence="4"/>
<sequence length="294" mass="31757">MPSSSPQPRRSGIADLWTPRGSSSASSTSPSSGAFNPARSTRSYLARLPLFTRAVAALIVALYLLDWLPIWDLRAWGGLVPSKLSFATLYRTNTFPLIHVGLFHVVANVAALVPLLDRFECEHGTITTLALFFGPFSTLPALIYVCFERIFRMDTAVMGASVWVFLLLGVEAIRTYRQNPALVIASVPVPTWATPLFFVFVIAVFIPNTSLPGHLAGLGVGYLCGLGYLKFLSPPESALRWIEARLNLLARVPHYVSVDQKTYGRFGVLPSVNAGATGAAPAIGLVGSTQRLGP</sequence>
<keyword evidence="9 11" id="KW-0472">Membrane</keyword>
<evidence type="ECO:0000256" key="8">
    <source>
        <dbReference type="ARBA" id="ARBA00022989"/>
    </source>
</evidence>
<dbReference type="InterPro" id="IPR035952">
    <property type="entry name" value="Rhomboid-like_sf"/>
</dbReference>
<dbReference type="PANTHER" id="PTHR43066">
    <property type="entry name" value="RHOMBOID-RELATED PROTEIN"/>
    <property type="match status" value="1"/>
</dbReference>
<evidence type="ECO:0000256" key="10">
    <source>
        <dbReference type="SAM" id="MobiDB-lite"/>
    </source>
</evidence>
<evidence type="ECO:0000256" key="7">
    <source>
        <dbReference type="ARBA" id="ARBA00022801"/>
    </source>
</evidence>
<keyword evidence="7" id="KW-0378">Hydrolase</keyword>
<dbReference type="VEuPathDB" id="FungiDB:SPBR_07560"/>
<evidence type="ECO:0000313" key="14">
    <source>
        <dbReference type="Proteomes" id="UP000031575"/>
    </source>
</evidence>
<comment type="subcellular location">
    <subcellularLocation>
        <location evidence="2">Membrane</location>
        <topology evidence="2">Multi-pass membrane protein</topology>
    </subcellularLocation>
</comment>
<evidence type="ECO:0000256" key="6">
    <source>
        <dbReference type="ARBA" id="ARBA00022692"/>
    </source>
</evidence>
<feature type="transmembrane region" description="Helical" evidence="11">
    <location>
        <begin position="182"/>
        <end position="206"/>
    </location>
</feature>
<dbReference type="Proteomes" id="UP000031575">
    <property type="component" value="Unassembled WGS sequence"/>
</dbReference>
<evidence type="ECO:0000256" key="4">
    <source>
        <dbReference type="ARBA" id="ARBA00013039"/>
    </source>
</evidence>
<keyword evidence="8 11" id="KW-1133">Transmembrane helix</keyword>
<dbReference type="GO" id="GO:0006508">
    <property type="term" value="P:proteolysis"/>
    <property type="evidence" value="ECO:0007669"/>
    <property type="project" value="UniProtKB-KW"/>
</dbReference>
<protein>
    <recommendedName>
        <fullName evidence="4">rhomboid protease</fullName>
        <ecNumber evidence="4">3.4.21.105</ecNumber>
    </recommendedName>
</protein>
<dbReference type="GO" id="GO:0016020">
    <property type="term" value="C:membrane"/>
    <property type="evidence" value="ECO:0007669"/>
    <property type="project" value="UniProtKB-SubCell"/>
</dbReference>
<comment type="catalytic activity">
    <reaction evidence="1">
        <text>Cleaves type-1 transmembrane domains using a catalytic dyad composed of serine and histidine that are contributed by different transmembrane domains.</text>
        <dbReference type="EC" id="3.4.21.105"/>
    </reaction>
</comment>
<dbReference type="GO" id="GO:0004252">
    <property type="term" value="F:serine-type endopeptidase activity"/>
    <property type="evidence" value="ECO:0007669"/>
    <property type="project" value="InterPro"/>
</dbReference>
<evidence type="ECO:0000259" key="12">
    <source>
        <dbReference type="Pfam" id="PF01694"/>
    </source>
</evidence>
<proteinExistence type="inferred from homology"/>
<dbReference type="AlphaFoldDB" id="A0A0C2IPW3"/>
<dbReference type="InterPro" id="IPR022764">
    <property type="entry name" value="Peptidase_S54_rhomboid_dom"/>
</dbReference>
<dbReference type="GeneID" id="63680735"/>
<comment type="caution">
    <text evidence="13">The sequence shown here is derived from an EMBL/GenBank/DDBJ whole genome shotgun (WGS) entry which is preliminary data.</text>
</comment>
<feature type="transmembrane region" description="Helical" evidence="11">
    <location>
        <begin position="44"/>
        <end position="65"/>
    </location>
</feature>